<evidence type="ECO:0000256" key="5">
    <source>
        <dbReference type="ARBA" id="ARBA00023136"/>
    </source>
</evidence>
<keyword evidence="2" id="KW-1003">Cell membrane</keyword>
<evidence type="ECO:0000256" key="2">
    <source>
        <dbReference type="ARBA" id="ARBA00022475"/>
    </source>
</evidence>
<keyword evidence="3 6" id="KW-0812">Transmembrane</keyword>
<evidence type="ECO:0000256" key="3">
    <source>
        <dbReference type="ARBA" id="ARBA00022692"/>
    </source>
</evidence>
<dbReference type="Pfam" id="PF00482">
    <property type="entry name" value="T2SSF"/>
    <property type="match status" value="1"/>
</dbReference>
<reference evidence="8 9" key="1">
    <citation type="submission" date="2018-06" db="EMBL/GenBank/DDBJ databases">
        <authorList>
            <person name="Strepis N."/>
        </authorList>
    </citation>
    <scope>NUCLEOTIDE SEQUENCE [LARGE SCALE GENOMIC DNA]</scope>
    <source>
        <strain evidence="8">LUCI</strain>
    </source>
</reference>
<feature type="transmembrane region" description="Helical" evidence="6">
    <location>
        <begin position="104"/>
        <end position="127"/>
    </location>
</feature>
<dbReference type="RefSeq" id="WP_122629711.1">
    <property type="nucleotide sequence ID" value="NZ_UPPP01000100.1"/>
</dbReference>
<dbReference type="EMBL" id="UPPP01000100">
    <property type="protein sequence ID" value="VBB08868.1"/>
    <property type="molecule type" value="Genomic_DNA"/>
</dbReference>
<keyword evidence="5 6" id="KW-0472">Membrane</keyword>
<evidence type="ECO:0000256" key="1">
    <source>
        <dbReference type="ARBA" id="ARBA00004651"/>
    </source>
</evidence>
<feature type="transmembrane region" description="Helical" evidence="6">
    <location>
        <begin position="6"/>
        <end position="25"/>
    </location>
</feature>
<evidence type="ECO:0000256" key="6">
    <source>
        <dbReference type="SAM" id="Phobius"/>
    </source>
</evidence>
<keyword evidence="9" id="KW-1185">Reference proteome</keyword>
<feature type="transmembrane region" description="Helical" evidence="6">
    <location>
        <begin position="133"/>
        <end position="152"/>
    </location>
</feature>
<dbReference type="GO" id="GO:0005886">
    <property type="term" value="C:plasma membrane"/>
    <property type="evidence" value="ECO:0007669"/>
    <property type="project" value="UniProtKB-SubCell"/>
</dbReference>
<sequence>MAFLIAVLLFAVLSLLSYFVINIYLDSSPSMELRFKVVGDIIQRRTDPEVEKLLTKSFSERILIPLGRRFADRFKGFTPVAVTQLVEQRLVMAGGMAGLTADQFIAVTGLITGAAVAASVLLSFLLNFGLAKMVGAILYALVLGLFLPHFMLSRKISARQASIQKDLPDVLDLITVSVEAGLGFDGALAKLAEKMKGTLVDEFSRVLQEMRMGVSRKEALKGMSSRCGNKDLSLFVTSLIQADQLGVSIGNVLRVQALGIRQNRRLQIEQKANKTPVYILLPLILCIFPSLYIILLGPAVLRVFTMLAK</sequence>
<proteinExistence type="predicted"/>
<dbReference type="PANTHER" id="PTHR35007">
    <property type="entry name" value="INTEGRAL MEMBRANE PROTEIN-RELATED"/>
    <property type="match status" value="1"/>
</dbReference>
<comment type="subcellular location">
    <subcellularLocation>
        <location evidence="1">Cell membrane</location>
        <topology evidence="1">Multi-pass membrane protein</topology>
    </subcellularLocation>
</comment>
<feature type="domain" description="Type II secretion system protein GspF" evidence="7">
    <location>
        <begin position="171"/>
        <end position="296"/>
    </location>
</feature>
<dbReference type="Proteomes" id="UP000277811">
    <property type="component" value="Unassembled WGS sequence"/>
</dbReference>
<feature type="transmembrane region" description="Helical" evidence="6">
    <location>
        <begin position="277"/>
        <end position="301"/>
    </location>
</feature>
<keyword evidence="4 6" id="KW-1133">Transmembrane helix</keyword>
<dbReference type="InterPro" id="IPR018076">
    <property type="entry name" value="T2SS_GspF_dom"/>
</dbReference>
<dbReference type="AlphaFoldDB" id="A0A498RIE2"/>
<organism evidence="8 9">
    <name type="scientific">Lucifera butyrica</name>
    <dbReference type="NCBI Taxonomy" id="1351585"/>
    <lineage>
        <taxon>Bacteria</taxon>
        <taxon>Bacillati</taxon>
        <taxon>Bacillota</taxon>
        <taxon>Negativicutes</taxon>
        <taxon>Veillonellales</taxon>
        <taxon>Veillonellaceae</taxon>
        <taxon>Lucifera</taxon>
    </lineage>
</organism>
<name>A0A498RIE2_9FIRM</name>
<gene>
    <name evidence="8" type="ORF">LUCI_4151</name>
</gene>
<evidence type="ECO:0000259" key="7">
    <source>
        <dbReference type="Pfam" id="PF00482"/>
    </source>
</evidence>
<evidence type="ECO:0000256" key="4">
    <source>
        <dbReference type="ARBA" id="ARBA00022989"/>
    </source>
</evidence>
<accession>A0A498RIE2</accession>
<protein>
    <submittedName>
        <fullName evidence="8">Type ii secretion system (T2ss) protein f</fullName>
    </submittedName>
</protein>
<evidence type="ECO:0000313" key="9">
    <source>
        <dbReference type="Proteomes" id="UP000277811"/>
    </source>
</evidence>
<dbReference type="OrthoDB" id="9810662at2"/>
<evidence type="ECO:0000313" key="8">
    <source>
        <dbReference type="EMBL" id="VBB08868.1"/>
    </source>
</evidence>
<dbReference type="PANTHER" id="PTHR35007:SF2">
    <property type="entry name" value="PILUS ASSEMBLE PROTEIN"/>
    <property type="match status" value="1"/>
</dbReference>